<name>A0AAV4MDX8_CAEEX</name>
<evidence type="ECO:0000313" key="2">
    <source>
        <dbReference type="Proteomes" id="UP001054945"/>
    </source>
</evidence>
<comment type="caution">
    <text evidence="1">The sequence shown here is derived from an EMBL/GenBank/DDBJ whole genome shotgun (WGS) entry which is preliminary data.</text>
</comment>
<evidence type="ECO:0000313" key="1">
    <source>
        <dbReference type="EMBL" id="GIX70618.1"/>
    </source>
</evidence>
<dbReference type="EMBL" id="BPLR01019689">
    <property type="protein sequence ID" value="GIX70618.1"/>
    <property type="molecule type" value="Genomic_DNA"/>
</dbReference>
<keyword evidence="2" id="KW-1185">Reference proteome</keyword>
<organism evidence="1 2">
    <name type="scientific">Caerostris extrusa</name>
    <name type="common">Bark spider</name>
    <name type="synonym">Caerostris bankana</name>
    <dbReference type="NCBI Taxonomy" id="172846"/>
    <lineage>
        <taxon>Eukaryota</taxon>
        <taxon>Metazoa</taxon>
        <taxon>Ecdysozoa</taxon>
        <taxon>Arthropoda</taxon>
        <taxon>Chelicerata</taxon>
        <taxon>Arachnida</taxon>
        <taxon>Araneae</taxon>
        <taxon>Araneomorphae</taxon>
        <taxon>Entelegynae</taxon>
        <taxon>Araneoidea</taxon>
        <taxon>Araneidae</taxon>
        <taxon>Caerostris</taxon>
    </lineage>
</organism>
<accession>A0AAV4MDX8</accession>
<reference evidence="1 2" key="1">
    <citation type="submission" date="2021-06" db="EMBL/GenBank/DDBJ databases">
        <title>Caerostris extrusa draft genome.</title>
        <authorList>
            <person name="Kono N."/>
            <person name="Arakawa K."/>
        </authorList>
    </citation>
    <scope>NUCLEOTIDE SEQUENCE [LARGE SCALE GENOMIC DNA]</scope>
</reference>
<dbReference type="Proteomes" id="UP001054945">
    <property type="component" value="Unassembled WGS sequence"/>
</dbReference>
<dbReference type="AlphaFoldDB" id="A0AAV4MDX8"/>
<sequence length="83" mass="9536">MEQRTAVIFSKGGDAINPFFLGVILAPLEPPPPPLPPAIGVEERGERKGVFKSRIKRNRRLFRLRDKSFRHCFSQEVLFFNVI</sequence>
<gene>
    <name evidence="1" type="ORF">CEXT_35941</name>
</gene>
<protein>
    <submittedName>
        <fullName evidence="1">Uncharacterized protein</fullName>
    </submittedName>
</protein>
<proteinExistence type="predicted"/>